<dbReference type="EMBL" id="KL142367">
    <property type="protein sequence ID" value="KDR85860.1"/>
    <property type="molecule type" value="Genomic_DNA"/>
</dbReference>
<protein>
    <submittedName>
        <fullName evidence="1">Uncharacterized protein</fullName>
    </submittedName>
</protein>
<dbReference type="AlphaFoldDB" id="A0A067TRK9"/>
<dbReference type="HOGENOM" id="CLU_2346818_0_0_1"/>
<sequence>MSSQHLESSSGPILSSTYFMYIKNQNTIPVNVIQPNGTRQTINAGDTYSSYAYGVHTVVAPGDPDVVYFKVNYADRSNMSTEKGPLSGDFMLSVRMI</sequence>
<keyword evidence="2" id="KW-1185">Reference proteome</keyword>
<dbReference type="OrthoDB" id="3099948at2759"/>
<name>A0A067TRK9_GALM3</name>
<organism evidence="1 2">
    <name type="scientific">Galerina marginata (strain CBS 339.88)</name>
    <dbReference type="NCBI Taxonomy" id="685588"/>
    <lineage>
        <taxon>Eukaryota</taxon>
        <taxon>Fungi</taxon>
        <taxon>Dikarya</taxon>
        <taxon>Basidiomycota</taxon>
        <taxon>Agaricomycotina</taxon>
        <taxon>Agaricomycetes</taxon>
        <taxon>Agaricomycetidae</taxon>
        <taxon>Agaricales</taxon>
        <taxon>Agaricineae</taxon>
        <taxon>Strophariaceae</taxon>
        <taxon>Galerina</taxon>
    </lineage>
</organism>
<evidence type="ECO:0000313" key="1">
    <source>
        <dbReference type="EMBL" id="KDR85860.1"/>
    </source>
</evidence>
<proteinExistence type="predicted"/>
<gene>
    <name evidence="1" type="ORF">GALMADRAFT_234974</name>
</gene>
<accession>A0A067TRK9</accession>
<dbReference type="Proteomes" id="UP000027222">
    <property type="component" value="Unassembled WGS sequence"/>
</dbReference>
<evidence type="ECO:0000313" key="2">
    <source>
        <dbReference type="Proteomes" id="UP000027222"/>
    </source>
</evidence>
<reference evidence="2" key="1">
    <citation type="journal article" date="2014" name="Proc. Natl. Acad. Sci. U.S.A.">
        <title>Extensive sampling of basidiomycete genomes demonstrates inadequacy of the white-rot/brown-rot paradigm for wood decay fungi.</title>
        <authorList>
            <person name="Riley R."/>
            <person name="Salamov A.A."/>
            <person name="Brown D.W."/>
            <person name="Nagy L.G."/>
            <person name="Floudas D."/>
            <person name="Held B.W."/>
            <person name="Levasseur A."/>
            <person name="Lombard V."/>
            <person name="Morin E."/>
            <person name="Otillar R."/>
            <person name="Lindquist E.A."/>
            <person name="Sun H."/>
            <person name="LaButti K.M."/>
            <person name="Schmutz J."/>
            <person name="Jabbour D."/>
            <person name="Luo H."/>
            <person name="Baker S.E."/>
            <person name="Pisabarro A.G."/>
            <person name="Walton J.D."/>
            <person name="Blanchette R.A."/>
            <person name="Henrissat B."/>
            <person name="Martin F."/>
            <person name="Cullen D."/>
            <person name="Hibbett D.S."/>
            <person name="Grigoriev I.V."/>
        </authorList>
    </citation>
    <scope>NUCLEOTIDE SEQUENCE [LARGE SCALE GENOMIC DNA]</scope>
    <source>
        <strain evidence="2">CBS 339.88</strain>
    </source>
</reference>